<dbReference type="EMBL" id="NEDP02000134">
    <property type="protein sequence ID" value="OWF56582.1"/>
    <property type="molecule type" value="Genomic_DNA"/>
</dbReference>
<comment type="similarity">
    <text evidence="12">Belongs to the XPG/RAD2 endonuclease family. GEN subfamily.</text>
</comment>
<dbReference type="SMART" id="SM00484">
    <property type="entry name" value="XPGI"/>
    <property type="match status" value="1"/>
</dbReference>
<evidence type="ECO:0000256" key="10">
    <source>
        <dbReference type="ARBA" id="ARBA00023204"/>
    </source>
</evidence>
<dbReference type="InterPro" id="IPR008918">
    <property type="entry name" value="HhH2"/>
</dbReference>
<evidence type="ECO:0000313" key="19">
    <source>
        <dbReference type="Proteomes" id="UP000242188"/>
    </source>
</evidence>
<sequence>MGVLNLWQILGPVQQHQELSELKGQVLAVDLSIWVCETQCVKQMQGIVSKPFLRNLFFRILHLLQLGVHLVFVVEGEAPDLKKDIMCKRQEARFHSKPQGFKGQGPRGSGGKGSRRNFNACLRECCRMLDCLGVPYLHSYGEAEALCAALDAAGLVDGCLTNDGDAFLYGARTVYRNFTMNTKDPHVESYSMSSIESRLGLDRQKMVAIALLLGCDYLPKGVPGVGVDKATKLLTTLQGYSILDRFHKWRQMSDGECVDPIESLVRKKALALPDFPQIPVITEFLTSKDKCPSAIKSWSRPQIAELQKFALDKMEWVVEYTLEKVLPLVTLWDMTFICKQGHSSDRLLQPLRVVKSRTRQGVHCYEVEWNKPESDTLSPQAVYTTIETQDLFSKCYPELVQEFEKLVAAKVTKGKSRKKKDVEHDSAVVKSSQNLDEDLCEAVGNLSLTTDTRGSQPSRGGSSSLGRKVEKERIQQENVKLLTQQLRDTEKEIRYSTHDDVKLNEQESHTASMVKGTASQQEGKLKVTPEVTVDRYNNSKIKLPDFTSDLSLHTRRNTEEHNRKAITVDMCEKKVQGTEKQNRVPDINRRSEVSTAVMISKQDTGVTEEECSDDEEEQAYIPLSQRVQINLKVALKKKHKASTKAKNFSIRSENLDVSGLCTMLGSVKGSQQLPTKLAITSTQPDQDTEGMCDKVEAHLPNPVTSTSRGVSKEQDKDKMMSDKSCTLGTAQKSYPDKTLLNVEGVEREEC</sequence>
<feature type="domain" description="XPG N-terminal" evidence="17">
    <location>
        <begin position="1"/>
        <end position="96"/>
    </location>
</feature>
<dbReference type="InterPro" id="IPR029060">
    <property type="entry name" value="PIN-like_dom_sf"/>
</dbReference>
<evidence type="ECO:0000256" key="11">
    <source>
        <dbReference type="ARBA" id="ARBA00023242"/>
    </source>
</evidence>
<dbReference type="Proteomes" id="UP000242188">
    <property type="component" value="Unassembled WGS sequence"/>
</dbReference>
<evidence type="ECO:0000256" key="12">
    <source>
        <dbReference type="ARBA" id="ARBA00038112"/>
    </source>
</evidence>
<accession>A0A210R6E7</accession>
<dbReference type="Pfam" id="PF18704">
    <property type="entry name" value="Chromo_2"/>
    <property type="match status" value="1"/>
</dbReference>
<dbReference type="InterPro" id="IPR006085">
    <property type="entry name" value="XPG_DNA_repair_N"/>
</dbReference>
<reference evidence="18 19" key="1">
    <citation type="journal article" date="2017" name="Nat. Ecol. Evol.">
        <title>Scallop genome provides insights into evolution of bilaterian karyotype and development.</title>
        <authorList>
            <person name="Wang S."/>
            <person name="Zhang J."/>
            <person name="Jiao W."/>
            <person name="Li J."/>
            <person name="Xun X."/>
            <person name="Sun Y."/>
            <person name="Guo X."/>
            <person name="Huan P."/>
            <person name="Dong B."/>
            <person name="Zhang L."/>
            <person name="Hu X."/>
            <person name="Sun X."/>
            <person name="Wang J."/>
            <person name="Zhao C."/>
            <person name="Wang Y."/>
            <person name="Wang D."/>
            <person name="Huang X."/>
            <person name="Wang R."/>
            <person name="Lv J."/>
            <person name="Li Y."/>
            <person name="Zhang Z."/>
            <person name="Liu B."/>
            <person name="Lu W."/>
            <person name="Hui Y."/>
            <person name="Liang J."/>
            <person name="Zhou Z."/>
            <person name="Hou R."/>
            <person name="Li X."/>
            <person name="Liu Y."/>
            <person name="Li H."/>
            <person name="Ning X."/>
            <person name="Lin Y."/>
            <person name="Zhao L."/>
            <person name="Xing Q."/>
            <person name="Dou J."/>
            <person name="Li Y."/>
            <person name="Mao J."/>
            <person name="Guo H."/>
            <person name="Dou H."/>
            <person name="Li T."/>
            <person name="Mu C."/>
            <person name="Jiang W."/>
            <person name="Fu Q."/>
            <person name="Fu X."/>
            <person name="Miao Y."/>
            <person name="Liu J."/>
            <person name="Yu Q."/>
            <person name="Li R."/>
            <person name="Liao H."/>
            <person name="Li X."/>
            <person name="Kong Y."/>
            <person name="Jiang Z."/>
            <person name="Chourrout D."/>
            <person name="Li R."/>
            <person name="Bao Z."/>
        </authorList>
    </citation>
    <scope>NUCLEOTIDE SEQUENCE [LARGE SCALE GENOMIC DNA]</scope>
    <source>
        <strain evidence="18 19">PY_sf001</strain>
    </source>
</reference>
<dbReference type="SMART" id="SM00279">
    <property type="entry name" value="HhH2"/>
    <property type="match status" value="1"/>
</dbReference>
<name>A0A210R6E7_MIZYE</name>
<evidence type="ECO:0000256" key="15">
    <source>
        <dbReference type="SAM" id="MobiDB-lite"/>
    </source>
</evidence>
<organism evidence="18 19">
    <name type="scientific">Mizuhopecten yessoensis</name>
    <name type="common">Japanese scallop</name>
    <name type="synonym">Patinopecten yessoensis</name>
    <dbReference type="NCBI Taxonomy" id="6573"/>
    <lineage>
        <taxon>Eukaryota</taxon>
        <taxon>Metazoa</taxon>
        <taxon>Spiralia</taxon>
        <taxon>Lophotrochozoa</taxon>
        <taxon>Mollusca</taxon>
        <taxon>Bivalvia</taxon>
        <taxon>Autobranchia</taxon>
        <taxon>Pteriomorphia</taxon>
        <taxon>Pectinida</taxon>
        <taxon>Pectinoidea</taxon>
        <taxon>Pectinidae</taxon>
        <taxon>Mizuhopecten</taxon>
    </lineage>
</organism>
<feature type="region of interest" description="Disordered" evidence="15">
    <location>
        <begin position="697"/>
        <end position="729"/>
    </location>
</feature>
<keyword evidence="19" id="KW-1185">Reference proteome</keyword>
<keyword evidence="4" id="KW-0540">Nuclease</keyword>
<proteinExistence type="inferred from homology"/>
<comment type="subunit">
    <text evidence="13">Largely monomeric, dimerizes on the Holliday junction and the first nick occurs upon dimerization at the junction.</text>
</comment>
<dbReference type="GO" id="GO:0000400">
    <property type="term" value="F:four-way junction DNA binding"/>
    <property type="evidence" value="ECO:0007669"/>
    <property type="project" value="UniProtKB-ARBA"/>
</dbReference>
<evidence type="ECO:0000256" key="5">
    <source>
        <dbReference type="ARBA" id="ARBA00022723"/>
    </source>
</evidence>
<dbReference type="InterPro" id="IPR041012">
    <property type="entry name" value="GEN_chromo"/>
</dbReference>
<evidence type="ECO:0000256" key="4">
    <source>
        <dbReference type="ARBA" id="ARBA00022722"/>
    </source>
</evidence>
<keyword evidence="8" id="KW-0378">Hydrolase</keyword>
<dbReference type="GO" id="GO:0017108">
    <property type="term" value="F:5'-flap endonuclease activity"/>
    <property type="evidence" value="ECO:0007669"/>
    <property type="project" value="UniProtKB-ARBA"/>
</dbReference>
<dbReference type="SUPFAM" id="SSF47807">
    <property type="entry name" value="5' to 3' exonuclease, C-terminal subdomain"/>
    <property type="match status" value="1"/>
</dbReference>
<evidence type="ECO:0000259" key="17">
    <source>
        <dbReference type="SMART" id="SM00485"/>
    </source>
</evidence>
<evidence type="ECO:0000256" key="8">
    <source>
        <dbReference type="ARBA" id="ARBA00022801"/>
    </source>
</evidence>
<dbReference type="OrthoDB" id="2959108at2759"/>
<evidence type="ECO:0000256" key="1">
    <source>
        <dbReference type="ARBA" id="ARBA00001946"/>
    </source>
</evidence>
<evidence type="ECO:0000256" key="6">
    <source>
        <dbReference type="ARBA" id="ARBA00022759"/>
    </source>
</evidence>
<dbReference type="Gene3D" id="1.10.150.20">
    <property type="entry name" value="5' to 3' exonuclease, C-terminal subdomain"/>
    <property type="match status" value="1"/>
</dbReference>
<dbReference type="InterPro" id="IPR006086">
    <property type="entry name" value="XPG-I_dom"/>
</dbReference>
<dbReference type="GO" id="GO:0008821">
    <property type="term" value="F:crossover junction DNA endonuclease activity"/>
    <property type="evidence" value="ECO:0007669"/>
    <property type="project" value="UniProtKB-ARBA"/>
</dbReference>
<evidence type="ECO:0000256" key="9">
    <source>
        <dbReference type="ARBA" id="ARBA00022842"/>
    </source>
</evidence>
<dbReference type="FunFam" id="3.40.50.1010:FF:000024">
    <property type="entry name" value="flap endonuclease GEN homolog 1"/>
    <property type="match status" value="1"/>
</dbReference>
<dbReference type="Gene3D" id="3.40.50.1010">
    <property type="entry name" value="5'-nuclease"/>
    <property type="match status" value="1"/>
</dbReference>
<dbReference type="InterPro" id="IPR006084">
    <property type="entry name" value="XPG/Rad2"/>
</dbReference>
<feature type="domain" description="XPG-I" evidence="16">
    <location>
        <begin position="130"/>
        <end position="201"/>
    </location>
</feature>
<keyword evidence="5" id="KW-0479">Metal-binding</keyword>
<feature type="compositionally biased region" description="Low complexity" evidence="15">
    <location>
        <begin position="453"/>
        <end position="466"/>
    </location>
</feature>
<dbReference type="PANTHER" id="PTHR11081:SF70">
    <property type="entry name" value="FLAP ENDONUCLEASE GEN HOMOLOG 1"/>
    <property type="match status" value="1"/>
</dbReference>
<dbReference type="AlphaFoldDB" id="A0A210R6E7"/>
<keyword evidence="3" id="KW-0597">Phosphoprotein</keyword>
<comment type="caution">
    <text evidence="18">The sequence shown here is derived from an EMBL/GenBank/DDBJ whole genome shotgun (WGS) entry which is preliminary data.</text>
</comment>
<keyword evidence="10" id="KW-0234">DNA repair</keyword>
<dbReference type="GO" id="GO:0046872">
    <property type="term" value="F:metal ion binding"/>
    <property type="evidence" value="ECO:0007669"/>
    <property type="project" value="UniProtKB-KW"/>
</dbReference>
<keyword evidence="11" id="KW-0539">Nucleus</keyword>
<dbReference type="PRINTS" id="PR00853">
    <property type="entry name" value="XPGRADSUPER"/>
</dbReference>
<evidence type="ECO:0000256" key="7">
    <source>
        <dbReference type="ARBA" id="ARBA00022763"/>
    </source>
</evidence>
<feature type="compositionally biased region" description="Basic and acidic residues" evidence="15">
    <location>
        <begin position="710"/>
        <end position="721"/>
    </location>
</feature>
<dbReference type="PANTHER" id="PTHR11081">
    <property type="entry name" value="FLAP ENDONUCLEASE FAMILY MEMBER"/>
    <property type="match status" value="1"/>
</dbReference>
<dbReference type="SUPFAM" id="SSF88723">
    <property type="entry name" value="PIN domain-like"/>
    <property type="match status" value="1"/>
</dbReference>
<dbReference type="CDD" id="cd09869">
    <property type="entry name" value="PIN_GEN1"/>
    <property type="match status" value="1"/>
</dbReference>
<protein>
    <recommendedName>
        <fullName evidence="14">Flap endonuclease GEN homolog 1</fullName>
    </recommendedName>
</protein>
<dbReference type="InterPro" id="IPR036279">
    <property type="entry name" value="5-3_exonuclease_C_sf"/>
</dbReference>
<keyword evidence="9" id="KW-0460">Magnesium</keyword>
<dbReference type="GO" id="GO:0005634">
    <property type="term" value="C:nucleus"/>
    <property type="evidence" value="ECO:0007669"/>
    <property type="project" value="UniProtKB-SubCell"/>
</dbReference>
<comment type="cofactor">
    <cofactor evidence="1">
        <name>Mg(2+)</name>
        <dbReference type="ChEBI" id="CHEBI:18420"/>
    </cofactor>
</comment>
<evidence type="ECO:0000256" key="3">
    <source>
        <dbReference type="ARBA" id="ARBA00022553"/>
    </source>
</evidence>
<keyword evidence="6 18" id="KW-0255">Endonuclease</keyword>
<keyword evidence="7" id="KW-0227">DNA damage</keyword>
<feature type="region of interest" description="Disordered" evidence="15">
    <location>
        <begin position="447"/>
        <end position="472"/>
    </location>
</feature>
<dbReference type="STRING" id="6573.A0A210R6E7"/>
<dbReference type="SMART" id="SM00485">
    <property type="entry name" value="XPGN"/>
    <property type="match status" value="1"/>
</dbReference>
<evidence type="ECO:0000256" key="13">
    <source>
        <dbReference type="ARBA" id="ARBA00063132"/>
    </source>
</evidence>
<dbReference type="FunFam" id="1.10.150.20:FF:000030">
    <property type="entry name" value="Flap endonuclease GEN-like 1"/>
    <property type="match status" value="1"/>
</dbReference>
<dbReference type="Pfam" id="PF00752">
    <property type="entry name" value="XPG_N"/>
    <property type="match status" value="1"/>
</dbReference>
<gene>
    <name evidence="18" type="ORF">KP79_PYT18684</name>
</gene>
<comment type="subcellular location">
    <subcellularLocation>
        <location evidence="2">Nucleus</location>
    </subcellularLocation>
</comment>
<evidence type="ECO:0000259" key="16">
    <source>
        <dbReference type="SMART" id="SM00484"/>
    </source>
</evidence>
<evidence type="ECO:0000313" key="18">
    <source>
        <dbReference type="EMBL" id="OWF56582.1"/>
    </source>
</evidence>
<dbReference type="Pfam" id="PF00867">
    <property type="entry name" value="XPG_I"/>
    <property type="match status" value="1"/>
</dbReference>
<evidence type="ECO:0000256" key="2">
    <source>
        <dbReference type="ARBA" id="ARBA00004123"/>
    </source>
</evidence>
<evidence type="ECO:0000256" key="14">
    <source>
        <dbReference type="ARBA" id="ARBA00070188"/>
    </source>
</evidence>
<dbReference type="GO" id="GO:0006281">
    <property type="term" value="P:DNA repair"/>
    <property type="evidence" value="ECO:0007669"/>
    <property type="project" value="UniProtKB-KW"/>
</dbReference>